<proteinExistence type="predicted"/>
<evidence type="ECO:0000313" key="2">
    <source>
        <dbReference type="EMBL" id="SOE08608.1"/>
    </source>
</evidence>
<dbReference type="EMBL" id="OCPC01000001">
    <property type="protein sequence ID" value="SOE08608.1"/>
    <property type="molecule type" value="Genomic_DNA"/>
</dbReference>
<dbReference type="OrthoDB" id="7628565at2"/>
<dbReference type="Proteomes" id="UP000219465">
    <property type="component" value="Unassembled WGS sequence"/>
</dbReference>
<name>A0A286HLE6_9HYPH</name>
<dbReference type="Pfam" id="PF13400">
    <property type="entry name" value="Tad"/>
    <property type="match status" value="1"/>
</dbReference>
<sequence length="405" mass="42113">MKQFSQDRSGNFSLMAAILMLPLILAAGLAVDFSRLVNAKYHAQGAVDAAALAAANNPHMTDEELSTLARQYLVGNMSGEGEYKQSDISVRRNGTGTVDVSFNAVLNPFFMQVADYPKLAFGVSAAATLGGASAENTGCVFLTDPRNTGLNMTDSSKFITNCVIMITTRGTAIKTGSSARAEFSGICANGSISASPGTLTPSEKLDSCSVVVDPFGGMSPPRELASSCISSGSSTGSGQVKSLSAGVHCGMVTVSNNGTLNLKPGIHYFKAGLDLQGGGTLQGEDVLIALDKSVSTYTLSGKLNVTGLQSGSYKGFVIYHQDFSGSSNSIVVGPAADFRADGVIYLPNTNMKISTAVNELATQSILVADRFELQGNASFHAKIDTRSKTPLPDLIGGEGNLRLSN</sequence>
<gene>
    <name evidence="2" type="ORF">SAMN05877838_0332</name>
</gene>
<dbReference type="RefSeq" id="WP_097104404.1">
    <property type="nucleotide sequence ID" value="NZ_OCPC01000001.1"/>
</dbReference>
<protein>
    <submittedName>
        <fullName evidence="2">Putative Flp pilus-assembly TadE/G-like protein</fullName>
    </submittedName>
</protein>
<reference evidence="3" key="1">
    <citation type="submission" date="2017-08" db="EMBL/GenBank/DDBJ databases">
        <authorList>
            <person name="Varghese N."/>
            <person name="Submissions S."/>
        </authorList>
    </citation>
    <scope>NUCLEOTIDE SEQUENCE [LARGE SCALE GENOMIC DNA]</scope>
    <source>
        <strain evidence="3">KCTC 23107</strain>
    </source>
</reference>
<evidence type="ECO:0000313" key="3">
    <source>
        <dbReference type="Proteomes" id="UP000219465"/>
    </source>
</evidence>
<accession>A0A286HLE6</accession>
<organism evidence="2 3">
    <name type="scientific">Hoeflea halophila</name>
    <dbReference type="NCBI Taxonomy" id="714899"/>
    <lineage>
        <taxon>Bacteria</taxon>
        <taxon>Pseudomonadati</taxon>
        <taxon>Pseudomonadota</taxon>
        <taxon>Alphaproteobacteria</taxon>
        <taxon>Hyphomicrobiales</taxon>
        <taxon>Rhizobiaceae</taxon>
        <taxon>Hoeflea</taxon>
    </lineage>
</organism>
<keyword evidence="3" id="KW-1185">Reference proteome</keyword>
<dbReference type="AlphaFoldDB" id="A0A286HLE6"/>
<dbReference type="InterPro" id="IPR028087">
    <property type="entry name" value="Tad_N"/>
</dbReference>
<evidence type="ECO:0000259" key="1">
    <source>
        <dbReference type="Pfam" id="PF13400"/>
    </source>
</evidence>
<feature type="domain" description="Putative Flp pilus-assembly TadG-like N-terminal" evidence="1">
    <location>
        <begin position="10"/>
        <end position="56"/>
    </location>
</feature>